<keyword evidence="2" id="KW-1185">Reference proteome</keyword>
<dbReference type="Proteomes" id="UP000019226">
    <property type="component" value="Chromosome"/>
</dbReference>
<accession>A0ABM5PNK0</accession>
<name>A0ABM5PNK0_9CORY</name>
<evidence type="ECO:0000313" key="2">
    <source>
        <dbReference type="Proteomes" id="UP000019226"/>
    </source>
</evidence>
<reference evidence="2" key="1">
    <citation type="submission" date="2013-02" db="EMBL/GenBank/DDBJ databases">
        <title>The complete genome sequence of Corynebacterium casei LMG S-19264 (=DSM 44701).</title>
        <authorList>
            <person name="Ruckert C."/>
            <person name="Albersmeier A."/>
            <person name="Kalinowski J."/>
        </authorList>
    </citation>
    <scope>NUCLEOTIDE SEQUENCE [LARGE SCALE GENOMIC DNA]</scope>
    <source>
        <strain evidence="2">LMG S-19264</strain>
    </source>
</reference>
<protein>
    <submittedName>
        <fullName evidence="1">Uncharacterized protein</fullName>
    </submittedName>
</protein>
<proteinExistence type="predicted"/>
<gene>
    <name evidence="1" type="ORF">CCASEI_04605</name>
</gene>
<dbReference type="InterPro" id="IPR054221">
    <property type="entry name" value="DUF6941"/>
</dbReference>
<sequence>MYMKAELDYAFLAEYAKTERGTITAVGASFTEAKSSSFPSVLDVSVAGRIRRHESLDAPEVRITVIGPEEGEIPQIEFDFKVEDEVNAVHYDEKVASVFVFRAPILIEKPGLYKFEIELNGEFVRRLAFEVHQRDGQ</sequence>
<dbReference type="Pfam" id="PF22091">
    <property type="entry name" value="DUF6941"/>
    <property type="match status" value="1"/>
</dbReference>
<organism evidence="1 2">
    <name type="scientific">Corynebacterium casei LMG S-19264</name>
    <dbReference type="NCBI Taxonomy" id="1285583"/>
    <lineage>
        <taxon>Bacteria</taxon>
        <taxon>Bacillati</taxon>
        <taxon>Actinomycetota</taxon>
        <taxon>Actinomycetes</taxon>
        <taxon>Mycobacteriales</taxon>
        <taxon>Corynebacteriaceae</taxon>
        <taxon>Corynebacterium</taxon>
    </lineage>
</organism>
<evidence type="ECO:0000313" key="1">
    <source>
        <dbReference type="EMBL" id="AHI19499.1"/>
    </source>
</evidence>
<dbReference type="EMBL" id="CP004350">
    <property type="protein sequence ID" value="AHI19499.1"/>
    <property type="molecule type" value="Genomic_DNA"/>
</dbReference>